<dbReference type="InterPro" id="IPR036322">
    <property type="entry name" value="WD40_repeat_dom_sf"/>
</dbReference>
<feature type="region of interest" description="Disordered" evidence="4">
    <location>
        <begin position="444"/>
        <end position="858"/>
    </location>
</feature>
<dbReference type="InterPro" id="IPR015943">
    <property type="entry name" value="WD40/YVTN_repeat-like_dom_sf"/>
</dbReference>
<feature type="compositionally biased region" description="Basic and acidic residues" evidence="4">
    <location>
        <begin position="700"/>
        <end position="710"/>
    </location>
</feature>
<evidence type="ECO:0000313" key="5">
    <source>
        <dbReference type="EMBL" id="KAF0696934.1"/>
    </source>
</evidence>
<keyword evidence="3" id="KW-0539">Nucleus</keyword>
<dbReference type="SMART" id="SM00320">
    <property type="entry name" value="WD40"/>
    <property type="match status" value="4"/>
</dbReference>
<feature type="compositionally biased region" description="Acidic residues" evidence="4">
    <location>
        <begin position="475"/>
        <end position="514"/>
    </location>
</feature>
<feature type="compositionally biased region" description="Basic residues" evidence="4">
    <location>
        <begin position="804"/>
        <end position="814"/>
    </location>
</feature>
<dbReference type="Gene3D" id="2.130.10.10">
    <property type="entry name" value="YVTN repeat-like/Quinoprotein amine dehydrogenase"/>
    <property type="match status" value="2"/>
</dbReference>
<evidence type="ECO:0000256" key="1">
    <source>
        <dbReference type="ARBA" id="ARBA00004123"/>
    </source>
</evidence>
<protein>
    <submittedName>
        <fullName evidence="6">Aste57867_12353 protein</fullName>
    </submittedName>
</protein>
<feature type="compositionally biased region" description="Basic and acidic residues" evidence="4">
    <location>
        <begin position="682"/>
        <end position="692"/>
    </location>
</feature>
<feature type="compositionally biased region" description="Acidic residues" evidence="4">
    <location>
        <begin position="613"/>
        <end position="629"/>
    </location>
</feature>
<feature type="compositionally biased region" description="Basic residues" evidence="4">
    <location>
        <begin position="711"/>
        <end position="725"/>
    </location>
</feature>
<feature type="compositionally biased region" description="Basic residues" evidence="4">
    <location>
        <begin position="667"/>
        <end position="680"/>
    </location>
</feature>
<dbReference type="EMBL" id="VJMH01005354">
    <property type="protein sequence ID" value="KAF0696934.1"/>
    <property type="molecule type" value="Genomic_DNA"/>
</dbReference>
<feature type="compositionally biased region" description="Basic residues" evidence="4">
    <location>
        <begin position="462"/>
        <end position="471"/>
    </location>
</feature>
<dbReference type="AlphaFoldDB" id="A0A485KVT4"/>
<reference evidence="6 7" key="1">
    <citation type="submission" date="2019-03" db="EMBL/GenBank/DDBJ databases">
        <authorList>
            <person name="Gaulin E."/>
            <person name="Dumas B."/>
        </authorList>
    </citation>
    <scope>NUCLEOTIDE SEQUENCE [LARGE SCALE GENOMIC DNA]</scope>
    <source>
        <strain evidence="6">CBS 568.67</strain>
    </source>
</reference>
<dbReference type="SUPFAM" id="SSF50978">
    <property type="entry name" value="WD40 repeat-like"/>
    <property type="match status" value="1"/>
</dbReference>
<evidence type="ECO:0000313" key="6">
    <source>
        <dbReference type="EMBL" id="VFT89205.1"/>
    </source>
</evidence>
<dbReference type="InterPro" id="IPR017956">
    <property type="entry name" value="AT_hook_DNA-bd_motif"/>
</dbReference>
<dbReference type="GO" id="GO:0005634">
    <property type="term" value="C:nucleus"/>
    <property type="evidence" value="ECO:0007669"/>
    <property type="project" value="UniProtKB-SubCell"/>
</dbReference>
<evidence type="ECO:0000313" key="7">
    <source>
        <dbReference type="Proteomes" id="UP000332933"/>
    </source>
</evidence>
<dbReference type="PRINTS" id="PR00929">
    <property type="entry name" value="ATHOOK"/>
</dbReference>
<feature type="compositionally biased region" description="Basic and acidic residues" evidence="4">
    <location>
        <begin position="446"/>
        <end position="461"/>
    </location>
</feature>
<dbReference type="InterPro" id="IPR052416">
    <property type="entry name" value="GTF3C_component"/>
</dbReference>
<sequence length="930" mass="101432">MVLLHHAETNALQYAARVCVKIKQTKEDIFIDPLTSATDAGHSAVYINAGGPVWAIDWCEGVAGGGSFVALSAHPTEKSPTGERFVPNHQYSEKYRGSNAIQVWSIPSKVQPAKLVHTILHHGGFAWSLKWAPHASLFSRDIGIGVVAAALADGHFMIYRVDADTHTTLATFLDPHSTFLSISWSLTHPYMLLTGSVNGAVQMWNIQDTLDATAPYTLTPQRRFEDADACSKQPQHHWGAGWVAVRDIVWSPHDPYLFCTIGNDTVLRIWDLREPRACLRAHRLLNFTFGLQLLWFNPTTIFVATDQGAVFGVDPLTGMQRVLLAHPHLDSPVWSFASTITKEGIPALLSSCASGTLYQSRLDRLSTKRTWPTMWLKTKTTAPAVDFSFAQVMHKSSVTVGKRAFPDRAAAIYRVLFSPDGGSRVLWCSQSGLVGVVPYSYGMARPTDKPIGRPRIHELHSKKGRRKKARKYASEDDNDEDEEEDNNDDETEAESTEGDGQAEDTEDDDDDDDNDVAKPMRQATGPTRTTGRAKKAVVYEDPPDDVDAISVGGESDDDAPSPLKKRKPAPPKAEKPKKVELTPAKPRGRPRKHPLPSTDGPKKRGRPKKEPAQEDTQDAVITLDEDKDDEPPKKNGRKQTPLEKKPPTNEVIISDDDDDEDAVPPKKVTKPKKAPAKATKKAAPEKDKKSPADDIVTSDAKGDNEAEPPKKATKAKKAQAKRTKKTVSNEAKKPPTDEVVNSDAKGNDKNEEPKRPKKPTKAKQAPAKAKKNAVPENEKPPTDDIVTSDAKGDDKAEPPEKATKPKKAPAKTTKKAVPAKDEEGPAPPKAKAAPTPRGKTAKSVQEAETTTAETAATTPLLPGQVVQVAPRTWAGSNKLGGAGWIKSINGDGSFNIKYVLGGQERDVPSNFVVAVADDDDKGPSKRRRRG</sequence>
<organism evidence="6 7">
    <name type="scientific">Aphanomyces stellatus</name>
    <dbReference type="NCBI Taxonomy" id="120398"/>
    <lineage>
        <taxon>Eukaryota</taxon>
        <taxon>Sar</taxon>
        <taxon>Stramenopiles</taxon>
        <taxon>Oomycota</taxon>
        <taxon>Saprolegniomycetes</taxon>
        <taxon>Saprolegniales</taxon>
        <taxon>Verrucalvaceae</taxon>
        <taxon>Aphanomyces</taxon>
    </lineage>
</organism>
<dbReference type="Proteomes" id="UP000332933">
    <property type="component" value="Unassembled WGS sequence"/>
</dbReference>
<dbReference type="InterPro" id="IPR001680">
    <property type="entry name" value="WD40_rpt"/>
</dbReference>
<feature type="compositionally biased region" description="Low complexity" evidence="4">
    <location>
        <begin position="829"/>
        <end position="858"/>
    </location>
</feature>
<dbReference type="OrthoDB" id="4703at2759"/>
<proteinExistence type="predicted"/>
<dbReference type="PANTHER" id="PTHR15052:SF2">
    <property type="entry name" value="GENERAL TRANSCRIPTION FACTOR 3C POLYPEPTIDE 2"/>
    <property type="match status" value="1"/>
</dbReference>
<dbReference type="GO" id="GO:0003677">
    <property type="term" value="F:DNA binding"/>
    <property type="evidence" value="ECO:0007669"/>
    <property type="project" value="InterPro"/>
</dbReference>
<keyword evidence="2" id="KW-0804">Transcription</keyword>
<feature type="compositionally biased region" description="Acidic residues" evidence="4">
    <location>
        <begin position="653"/>
        <end position="662"/>
    </location>
</feature>
<evidence type="ECO:0000256" key="2">
    <source>
        <dbReference type="ARBA" id="ARBA00023163"/>
    </source>
</evidence>
<gene>
    <name evidence="6" type="primary">Aste57867_12353</name>
    <name evidence="5" type="ORF">As57867_012307</name>
    <name evidence="6" type="ORF">ASTE57867_12353</name>
</gene>
<dbReference type="SMART" id="SM00384">
    <property type="entry name" value="AT_hook"/>
    <property type="match status" value="2"/>
</dbReference>
<feature type="compositionally biased region" description="Basic and acidic residues" evidence="4">
    <location>
        <begin position="745"/>
        <end position="754"/>
    </location>
</feature>
<dbReference type="Pfam" id="PF00400">
    <property type="entry name" value="WD40"/>
    <property type="match status" value="1"/>
</dbReference>
<feature type="compositionally biased region" description="Basic and acidic residues" evidence="4">
    <location>
        <begin position="790"/>
        <end position="803"/>
    </location>
</feature>
<dbReference type="GO" id="GO:0006383">
    <property type="term" value="P:transcription by RNA polymerase III"/>
    <property type="evidence" value="ECO:0007669"/>
    <property type="project" value="TreeGrafter"/>
</dbReference>
<evidence type="ECO:0000256" key="3">
    <source>
        <dbReference type="ARBA" id="ARBA00023242"/>
    </source>
</evidence>
<comment type="subcellular location">
    <subcellularLocation>
        <location evidence="1">Nucleus</location>
    </subcellularLocation>
</comment>
<feature type="compositionally biased region" description="Low complexity" evidence="4">
    <location>
        <begin position="762"/>
        <end position="775"/>
    </location>
</feature>
<accession>A0A485KVT4</accession>
<reference evidence="5" key="2">
    <citation type="submission" date="2019-06" db="EMBL/GenBank/DDBJ databases">
        <title>Genomics analysis of Aphanomyces spp. identifies a new class of oomycete effector associated with host adaptation.</title>
        <authorList>
            <person name="Gaulin E."/>
        </authorList>
    </citation>
    <scope>NUCLEOTIDE SEQUENCE</scope>
    <source>
        <strain evidence="5">CBS 578.67</strain>
    </source>
</reference>
<keyword evidence="7" id="KW-1185">Reference proteome</keyword>
<name>A0A485KVT4_9STRA</name>
<dbReference type="PANTHER" id="PTHR15052">
    <property type="entry name" value="RNA POLYMERASE III TRANSCRIPTION INITIATION FACTOR COMPLEX SUBUNIT"/>
    <property type="match status" value="1"/>
</dbReference>
<dbReference type="GO" id="GO:0000127">
    <property type="term" value="C:transcription factor TFIIIC complex"/>
    <property type="evidence" value="ECO:0007669"/>
    <property type="project" value="TreeGrafter"/>
</dbReference>
<evidence type="ECO:0000256" key="4">
    <source>
        <dbReference type="SAM" id="MobiDB-lite"/>
    </source>
</evidence>
<dbReference type="EMBL" id="CAADRA010005375">
    <property type="protein sequence ID" value="VFT89205.1"/>
    <property type="molecule type" value="Genomic_DNA"/>
</dbReference>